<dbReference type="EMBL" id="JAFVMH010000003">
    <property type="protein sequence ID" value="MBO1325247.1"/>
    <property type="molecule type" value="Genomic_DNA"/>
</dbReference>
<dbReference type="CDD" id="cd02439">
    <property type="entry name" value="DMB-PRT_CobT"/>
    <property type="match status" value="1"/>
</dbReference>
<evidence type="ECO:0000256" key="3">
    <source>
        <dbReference type="ARBA" id="ARBA00011991"/>
    </source>
</evidence>
<dbReference type="GO" id="GO:0008939">
    <property type="term" value="F:nicotinate-nucleotide-dimethylbenzimidazole phosphoribosyltransferase activity"/>
    <property type="evidence" value="ECO:0007669"/>
    <property type="project" value="UniProtKB-EC"/>
</dbReference>
<accession>A0A939HKN5</accession>
<dbReference type="PANTHER" id="PTHR43463:SF1">
    <property type="entry name" value="NICOTINATE-NUCLEOTIDE--DIMETHYLBENZIMIDAZOLE PHOSPHORIBOSYLTRANSFERASE"/>
    <property type="match status" value="1"/>
</dbReference>
<dbReference type="InterPro" id="IPR003200">
    <property type="entry name" value="Nict_dMeBzImd_PRibTrfase"/>
</dbReference>
<name>A0A939HKN5_9PROT</name>
<evidence type="ECO:0000256" key="5">
    <source>
        <dbReference type="ARBA" id="ARBA00022573"/>
    </source>
</evidence>
<organism evidence="10 11">
    <name type="scientific">Acetobacter garciniae</name>
    <dbReference type="NCBI Taxonomy" id="2817435"/>
    <lineage>
        <taxon>Bacteria</taxon>
        <taxon>Pseudomonadati</taxon>
        <taxon>Pseudomonadota</taxon>
        <taxon>Alphaproteobacteria</taxon>
        <taxon>Acetobacterales</taxon>
        <taxon>Acetobacteraceae</taxon>
        <taxon>Acetobacter</taxon>
    </lineage>
</organism>
<dbReference type="InterPro" id="IPR023195">
    <property type="entry name" value="Nict_dMeBzImd_PRibTrfase_N"/>
</dbReference>
<dbReference type="PANTHER" id="PTHR43463">
    <property type="entry name" value="NICOTINATE-NUCLEOTIDE--DIMETHYLBENZIMIDAZOLE PHOSPHORIBOSYLTRANSFERASE"/>
    <property type="match status" value="1"/>
</dbReference>
<dbReference type="Proteomes" id="UP000664073">
    <property type="component" value="Unassembled WGS sequence"/>
</dbReference>
<reference evidence="10" key="1">
    <citation type="submission" date="2021-03" db="EMBL/GenBank/DDBJ databases">
        <title>The complete genome sequence of Acetobacter sp. TBRC 12339.</title>
        <authorList>
            <person name="Charoenyingcharoen P."/>
            <person name="Yukphan P."/>
        </authorList>
    </citation>
    <scope>NUCLEOTIDE SEQUENCE</scope>
    <source>
        <strain evidence="10">TBRC 12339</strain>
    </source>
</reference>
<evidence type="ECO:0000313" key="11">
    <source>
        <dbReference type="Proteomes" id="UP000664073"/>
    </source>
</evidence>
<evidence type="ECO:0000256" key="2">
    <source>
        <dbReference type="ARBA" id="ARBA00007110"/>
    </source>
</evidence>
<dbReference type="InterPro" id="IPR036087">
    <property type="entry name" value="Nict_dMeBzImd_PRibTrfase_sf"/>
</dbReference>
<keyword evidence="11" id="KW-1185">Reference proteome</keyword>
<evidence type="ECO:0000256" key="7">
    <source>
        <dbReference type="ARBA" id="ARBA00022679"/>
    </source>
</evidence>
<sequence>MDTHSTAQHPHTLPAAPICMEELRALCVALPQADTNAQDAIAAREATLCKPAGSLGRLEDLTRWLGGWQRRATPRLEHVHVLIFAGNHGVAARGVSPWPTEVTAQMLATFAQGRAAINQIARSVGAELKAVPVHALAPTADFTTRPAMTEAAFVAAVATGFNSVPAQCDLLCLGEMGIGNTTAASALAAALSANGAPDMTLTPGQNWAGRGTGLDDAGLSHKARMIDAALACHGPALGLKVGLEHAVNQPVADGLSPTSARSTPDPLEAARRLGGYELAALLGATLAARHRNIPVLLDGFVCLAATAPLTLLAPGGLAHACLSHCATQTGQTRRLADFLGMEPLLGLGLRLGEGSGATLAVPLLRAALACHTGMATFEQAAILRQT</sequence>
<dbReference type="SUPFAM" id="SSF52733">
    <property type="entry name" value="Nicotinate mononucleotide:5,6-dimethylbenzimidazole phosphoribosyltransferase (CobT)"/>
    <property type="match status" value="1"/>
</dbReference>
<comment type="pathway">
    <text evidence="1">Nucleoside biosynthesis; alpha-ribazole biosynthesis; alpha-ribazole from 5,6-dimethylbenzimidazole: step 1/2.</text>
</comment>
<comment type="catalytic activity">
    <reaction evidence="9">
        <text>5,6-dimethylbenzimidazole + nicotinate beta-D-ribonucleotide = alpha-ribazole 5'-phosphate + nicotinate + H(+)</text>
        <dbReference type="Rhea" id="RHEA:11196"/>
        <dbReference type="ChEBI" id="CHEBI:15378"/>
        <dbReference type="ChEBI" id="CHEBI:15890"/>
        <dbReference type="ChEBI" id="CHEBI:32544"/>
        <dbReference type="ChEBI" id="CHEBI:57502"/>
        <dbReference type="ChEBI" id="CHEBI:57918"/>
        <dbReference type="EC" id="2.4.2.21"/>
    </reaction>
</comment>
<comment type="caution">
    <text evidence="10">The sequence shown here is derived from an EMBL/GenBank/DDBJ whole genome shotgun (WGS) entry which is preliminary data.</text>
</comment>
<gene>
    <name evidence="10" type="ORF">J2D77_08815</name>
</gene>
<dbReference type="EC" id="2.4.2.21" evidence="3"/>
<dbReference type="AlphaFoldDB" id="A0A939HKN5"/>
<dbReference type="Gene3D" id="1.10.1610.10">
    <property type="match status" value="1"/>
</dbReference>
<keyword evidence="5" id="KW-0169">Cobalamin biosynthesis</keyword>
<comment type="similarity">
    <text evidence="2">Belongs to the CobT family.</text>
</comment>
<dbReference type="Pfam" id="PF02277">
    <property type="entry name" value="DBI_PRT"/>
    <property type="match status" value="1"/>
</dbReference>
<evidence type="ECO:0000256" key="1">
    <source>
        <dbReference type="ARBA" id="ARBA00005049"/>
    </source>
</evidence>
<proteinExistence type="inferred from homology"/>
<evidence type="ECO:0000256" key="4">
    <source>
        <dbReference type="ARBA" id="ARBA00015486"/>
    </source>
</evidence>
<evidence type="ECO:0000313" key="10">
    <source>
        <dbReference type="EMBL" id="MBO1325247.1"/>
    </source>
</evidence>
<dbReference type="GO" id="GO:0009236">
    <property type="term" value="P:cobalamin biosynthetic process"/>
    <property type="evidence" value="ECO:0007669"/>
    <property type="project" value="UniProtKB-KW"/>
</dbReference>
<protein>
    <recommendedName>
        <fullName evidence="4">Nicotinate-nucleotide--dimethylbenzimidazole phosphoribosyltransferase</fullName>
        <ecNumber evidence="3">2.4.2.21</ecNumber>
    </recommendedName>
    <alternativeName>
        <fullName evidence="8">N(1)-alpha-phosphoribosyltransferase</fullName>
    </alternativeName>
</protein>
<evidence type="ECO:0000256" key="9">
    <source>
        <dbReference type="ARBA" id="ARBA00047340"/>
    </source>
</evidence>
<keyword evidence="7" id="KW-0808">Transferase</keyword>
<dbReference type="Gene3D" id="3.40.50.10210">
    <property type="match status" value="1"/>
</dbReference>
<keyword evidence="6 10" id="KW-0328">Glycosyltransferase</keyword>
<evidence type="ECO:0000256" key="6">
    <source>
        <dbReference type="ARBA" id="ARBA00022676"/>
    </source>
</evidence>
<evidence type="ECO:0000256" key="8">
    <source>
        <dbReference type="ARBA" id="ARBA00030686"/>
    </source>
</evidence>
<dbReference type="RefSeq" id="WP_207845990.1">
    <property type="nucleotide sequence ID" value="NZ_JAFVMH010000003.1"/>
</dbReference>